<accession>A0A0N0IQS2</accession>
<comment type="caution">
    <text evidence="3">The sequence shown here is derived from an EMBL/GenBank/DDBJ whole genome shotgun (WGS) entry which is preliminary data.</text>
</comment>
<reference evidence="3 4" key="1">
    <citation type="submission" date="2015-09" db="EMBL/GenBank/DDBJ databases">
        <title>Draft genome sequence of Thermus scotoductus strain K1 isolated from a geothermal spring in Nagorno-Karabakh, Armenia.</title>
        <authorList>
            <person name="Saghatelyan A."/>
            <person name="Poghosyan L."/>
            <person name="Panosyan H."/>
            <person name="Birkeland N.-K."/>
        </authorList>
    </citation>
    <scope>NUCLEOTIDE SEQUENCE [LARGE SCALE GENOMIC DNA]</scope>
    <source>
        <strain evidence="3 4">K1</strain>
    </source>
</reference>
<organism evidence="3 4">
    <name type="scientific">Thermus scotoductus</name>
    <dbReference type="NCBI Taxonomy" id="37636"/>
    <lineage>
        <taxon>Bacteria</taxon>
        <taxon>Thermotogati</taxon>
        <taxon>Deinococcota</taxon>
        <taxon>Deinococci</taxon>
        <taxon>Thermales</taxon>
        <taxon>Thermaceae</taxon>
        <taxon>Thermus</taxon>
    </lineage>
</organism>
<protein>
    <recommendedName>
        <fullName evidence="2">Terminase large subunit gp17-like C-terminal domain-containing protein</fullName>
    </recommendedName>
</protein>
<keyword evidence="1" id="KW-1188">Viral release from host cell</keyword>
<dbReference type="InterPro" id="IPR027417">
    <property type="entry name" value="P-loop_NTPase"/>
</dbReference>
<dbReference type="Gene3D" id="3.30.420.240">
    <property type="match status" value="1"/>
</dbReference>
<proteinExistence type="predicted"/>
<dbReference type="InterPro" id="IPR035421">
    <property type="entry name" value="Terminase_6C"/>
</dbReference>
<dbReference type="Proteomes" id="UP000053099">
    <property type="component" value="Unassembled WGS sequence"/>
</dbReference>
<gene>
    <name evidence="3" type="ORF">AN926_05985</name>
</gene>
<evidence type="ECO:0000313" key="4">
    <source>
        <dbReference type="Proteomes" id="UP000053099"/>
    </source>
</evidence>
<evidence type="ECO:0000256" key="1">
    <source>
        <dbReference type="ARBA" id="ARBA00022612"/>
    </source>
</evidence>
<dbReference type="Gene3D" id="3.40.50.300">
    <property type="entry name" value="P-loop containing nucleotide triphosphate hydrolases"/>
    <property type="match status" value="1"/>
</dbReference>
<evidence type="ECO:0000313" key="3">
    <source>
        <dbReference type="EMBL" id="KPD31546.1"/>
    </source>
</evidence>
<dbReference type="PATRIC" id="fig|37636.3.peg.257"/>
<name>A0A0N0IQS2_THESC</name>
<evidence type="ECO:0000259" key="2">
    <source>
        <dbReference type="Pfam" id="PF17289"/>
    </source>
</evidence>
<dbReference type="Pfam" id="PF03237">
    <property type="entry name" value="Terminase_6N"/>
    <property type="match status" value="1"/>
</dbReference>
<feature type="domain" description="Terminase large subunit gp17-like C-terminal" evidence="2">
    <location>
        <begin position="252"/>
        <end position="402"/>
    </location>
</feature>
<dbReference type="Pfam" id="PF17289">
    <property type="entry name" value="Terminase_6C"/>
    <property type="match status" value="1"/>
</dbReference>
<dbReference type="EMBL" id="LJJR01000014">
    <property type="protein sequence ID" value="KPD31546.1"/>
    <property type="molecule type" value="Genomic_DNA"/>
</dbReference>
<dbReference type="AlphaFoldDB" id="A0A0N0IQS2"/>
<sequence length="427" mass="49147">MDSERLLLPYQRRWVWDQSRFKIGLWARQTGKSFAGTLEVVLDAVERPGTLWVLLSAGERQSRELAEKAKRHLAALKQAAETLESRFFEAGEEVTQLEIRLPNTSRLVFLPANPRTARGYTGNVFLDEFAFHQDSEAIWAAMFPIITRRPDLKIRIMSTPNGPRGKFYELWEKGGEVWSRHRVTLLDAVAEGLPIDPEELRAGLADDFIWQQEYLCEFVSEEEAFLPWSLILAAEAREDPRGEWDPERAYLGMDVGRHRDLTVFVVLERVGDVYWARLVEALHRAPFAEQEARLHALLPRVRRACLDATGLGEMLAETARRAFGYKVEPVKFTLGVKADLAQRLRLFFEDRRIRIPEDRALREDLHAVRRVITPSGNVRYDAERSERGHADRFWALALALHAAETRKGPVEYRSVLRRAFAGWKGAY</sequence>